<dbReference type="Proteomes" id="UP001501509">
    <property type="component" value="Unassembled WGS sequence"/>
</dbReference>
<accession>A0ABN3PCX4</accession>
<proteinExistence type="predicted"/>
<name>A0ABN3PCX4_9ACTN</name>
<keyword evidence="3" id="KW-1185">Reference proteome</keyword>
<feature type="region of interest" description="Disordered" evidence="1">
    <location>
        <begin position="1"/>
        <end position="55"/>
    </location>
</feature>
<evidence type="ECO:0000313" key="2">
    <source>
        <dbReference type="EMBL" id="GAA2573556.1"/>
    </source>
</evidence>
<gene>
    <name evidence="2" type="ORF">GCM10010411_01550</name>
</gene>
<protein>
    <submittedName>
        <fullName evidence="2">Uncharacterized protein</fullName>
    </submittedName>
</protein>
<sequence>MSYAALRSNPSLPQRGLNGRPYPAAEWGDGRKSCSAPDRANHGDPAASAQQPPETTEQIMNDTFAAPADDQDEAARALQTALDRRDNGGQSGR</sequence>
<reference evidence="2 3" key="1">
    <citation type="journal article" date="2019" name="Int. J. Syst. Evol. Microbiol.">
        <title>The Global Catalogue of Microorganisms (GCM) 10K type strain sequencing project: providing services to taxonomists for standard genome sequencing and annotation.</title>
        <authorList>
            <consortium name="The Broad Institute Genomics Platform"/>
            <consortium name="The Broad Institute Genome Sequencing Center for Infectious Disease"/>
            <person name="Wu L."/>
            <person name="Ma J."/>
        </authorList>
    </citation>
    <scope>NUCLEOTIDE SEQUENCE [LARGE SCALE GENOMIC DNA]</scope>
    <source>
        <strain evidence="2 3">JCM 6833</strain>
    </source>
</reference>
<organism evidence="2 3">
    <name type="scientific">Actinomadura fulvescens</name>
    <dbReference type="NCBI Taxonomy" id="46160"/>
    <lineage>
        <taxon>Bacteria</taxon>
        <taxon>Bacillati</taxon>
        <taxon>Actinomycetota</taxon>
        <taxon>Actinomycetes</taxon>
        <taxon>Streptosporangiales</taxon>
        <taxon>Thermomonosporaceae</taxon>
        <taxon>Actinomadura</taxon>
    </lineage>
</organism>
<evidence type="ECO:0000256" key="1">
    <source>
        <dbReference type="SAM" id="MobiDB-lite"/>
    </source>
</evidence>
<dbReference type="EMBL" id="BAAATD010000001">
    <property type="protein sequence ID" value="GAA2573556.1"/>
    <property type="molecule type" value="Genomic_DNA"/>
</dbReference>
<comment type="caution">
    <text evidence="2">The sequence shown here is derived from an EMBL/GenBank/DDBJ whole genome shotgun (WGS) entry which is preliminary data.</text>
</comment>
<evidence type="ECO:0000313" key="3">
    <source>
        <dbReference type="Proteomes" id="UP001501509"/>
    </source>
</evidence>